<evidence type="ECO:0000256" key="5">
    <source>
        <dbReference type="ARBA" id="ARBA00023002"/>
    </source>
</evidence>
<comment type="cofactor">
    <cofactor evidence="1">
        <name>heme</name>
        <dbReference type="ChEBI" id="CHEBI:30413"/>
    </cofactor>
</comment>
<keyword evidence="4 8" id="KW-0479">Metal-binding</keyword>
<keyword evidence="7 8" id="KW-0503">Monooxygenase</keyword>
<evidence type="ECO:0000256" key="1">
    <source>
        <dbReference type="ARBA" id="ARBA00001971"/>
    </source>
</evidence>
<dbReference type="PROSITE" id="PS00086">
    <property type="entry name" value="CYTOCHROME_P450"/>
    <property type="match status" value="1"/>
</dbReference>
<protein>
    <submittedName>
        <fullName evidence="9">Cytochrome P450</fullName>
    </submittedName>
</protein>
<proteinExistence type="inferred from homology"/>
<keyword evidence="3 8" id="KW-0349">Heme</keyword>
<accession>A0AAN7HJ68</accession>
<dbReference type="GO" id="GO:0004497">
    <property type="term" value="F:monooxygenase activity"/>
    <property type="evidence" value="ECO:0007669"/>
    <property type="project" value="UniProtKB-KW"/>
</dbReference>
<dbReference type="AlphaFoldDB" id="A0AAN7HJ68"/>
<dbReference type="Proteomes" id="UP001303647">
    <property type="component" value="Unassembled WGS sequence"/>
</dbReference>
<comment type="similarity">
    <text evidence="2 8">Belongs to the cytochrome P450 family.</text>
</comment>
<dbReference type="GO" id="GO:0016705">
    <property type="term" value="F:oxidoreductase activity, acting on paired donors, with incorporation or reduction of molecular oxygen"/>
    <property type="evidence" value="ECO:0007669"/>
    <property type="project" value="InterPro"/>
</dbReference>
<name>A0AAN7HJ68_9PEZI</name>
<evidence type="ECO:0000256" key="3">
    <source>
        <dbReference type="ARBA" id="ARBA00022617"/>
    </source>
</evidence>
<dbReference type="GO" id="GO:0005506">
    <property type="term" value="F:iron ion binding"/>
    <property type="evidence" value="ECO:0007669"/>
    <property type="project" value="InterPro"/>
</dbReference>
<dbReference type="InterPro" id="IPR050121">
    <property type="entry name" value="Cytochrome_P450_monoxygenase"/>
</dbReference>
<keyword evidence="10" id="KW-1185">Reference proteome</keyword>
<dbReference type="Pfam" id="PF00067">
    <property type="entry name" value="p450"/>
    <property type="match status" value="1"/>
</dbReference>
<gene>
    <name evidence="9" type="ORF">C7999DRAFT_44249</name>
</gene>
<dbReference type="InterPro" id="IPR036396">
    <property type="entry name" value="Cyt_P450_sf"/>
</dbReference>
<evidence type="ECO:0000256" key="2">
    <source>
        <dbReference type="ARBA" id="ARBA00010617"/>
    </source>
</evidence>
<evidence type="ECO:0000256" key="4">
    <source>
        <dbReference type="ARBA" id="ARBA00022723"/>
    </source>
</evidence>
<dbReference type="PANTHER" id="PTHR24305">
    <property type="entry name" value="CYTOCHROME P450"/>
    <property type="match status" value="1"/>
</dbReference>
<organism evidence="9 10">
    <name type="scientific">Corynascus novoguineensis</name>
    <dbReference type="NCBI Taxonomy" id="1126955"/>
    <lineage>
        <taxon>Eukaryota</taxon>
        <taxon>Fungi</taxon>
        <taxon>Dikarya</taxon>
        <taxon>Ascomycota</taxon>
        <taxon>Pezizomycotina</taxon>
        <taxon>Sordariomycetes</taxon>
        <taxon>Sordariomycetidae</taxon>
        <taxon>Sordariales</taxon>
        <taxon>Chaetomiaceae</taxon>
        <taxon>Corynascus</taxon>
    </lineage>
</organism>
<comment type="caution">
    <text evidence="9">The sequence shown here is derived from an EMBL/GenBank/DDBJ whole genome shotgun (WGS) entry which is preliminary data.</text>
</comment>
<evidence type="ECO:0000256" key="7">
    <source>
        <dbReference type="ARBA" id="ARBA00023033"/>
    </source>
</evidence>
<keyword evidence="6 8" id="KW-0408">Iron</keyword>
<reference evidence="9" key="2">
    <citation type="submission" date="2023-05" db="EMBL/GenBank/DDBJ databases">
        <authorList>
            <consortium name="Lawrence Berkeley National Laboratory"/>
            <person name="Steindorff A."/>
            <person name="Hensen N."/>
            <person name="Bonometti L."/>
            <person name="Westerberg I."/>
            <person name="Brannstrom I.O."/>
            <person name="Guillou S."/>
            <person name="Cros-Aarteil S."/>
            <person name="Calhoun S."/>
            <person name="Haridas S."/>
            <person name="Kuo A."/>
            <person name="Mondo S."/>
            <person name="Pangilinan J."/>
            <person name="Riley R."/>
            <person name="Labutti K."/>
            <person name="Andreopoulos B."/>
            <person name="Lipzen A."/>
            <person name="Chen C."/>
            <person name="Yanf M."/>
            <person name="Daum C."/>
            <person name="Ng V."/>
            <person name="Clum A."/>
            <person name="Ohm R."/>
            <person name="Martin F."/>
            <person name="Silar P."/>
            <person name="Natvig D."/>
            <person name="Lalanne C."/>
            <person name="Gautier V."/>
            <person name="Ament-Velasquez S.L."/>
            <person name="Kruys A."/>
            <person name="Hutchinson M.I."/>
            <person name="Powell A.J."/>
            <person name="Barry K."/>
            <person name="Miller A.N."/>
            <person name="Grigoriev I.V."/>
            <person name="Debuchy R."/>
            <person name="Gladieux P."/>
            <person name="Thoren M.H."/>
            <person name="Johannesson H."/>
        </authorList>
    </citation>
    <scope>NUCLEOTIDE SEQUENCE</scope>
    <source>
        <strain evidence="9">CBS 359.72</strain>
    </source>
</reference>
<evidence type="ECO:0000313" key="9">
    <source>
        <dbReference type="EMBL" id="KAK4244025.1"/>
    </source>
</evidence>
<evidence type="ECO:0000256" key="8">
    <source>
        <dbReference type="RuleBase" id="RU000461"/>
    </source>
</evidence>
<dbReference type="SUPFAM" id="SSF48264">
    <property type="entry name" value="Cytochrome P450"/>
    <property type="match status" value="1"/>
</dbReference>
<dbReference type="InterPro" id="IPR001128">
    <property type="entry name" value="Cyt_P450"/>
</dbReference>
<reference evidence="9" key="1">
    <citation type="journal article" date="2023" name="Mol. Phylogenet. Evol.">
        <title>Genome-scale phylogeny and comparative genomics of the fungal order Sordariales.</title>
        <authorList>
            <person name="Hensen N."/>
            <person name="Bonometti L."/>
            <person name="Westerberg I."/>
            <person name="Brannstrom I.O."/>
            <person name="Guillou S."/>
            <person name="Cros-Aarteil S."/>
            <person name="Calhoun S."/>
            <person name="Haridas S."/>
            <person name="Kuo A."/>
            <person name="Mondo S."/>
            <person name="Pangilinan J."/>
            <person name="Riley R."/>
            <person name="LaButti K."/>
            <person name="Andreopoulos B."/>
            <person name="Lipzen A."/>
            <person name="Chen C."/>
            <person name="Yan M."/>
            <person name="Daum C."/>
            <person name="Ng V."/>
            <person name="Clum A."/>
            <person name="Steindorff A."/>
            <person name="Ohm R.A."/>
            <person name="Martin F."/>
            <person name="Silar P."/>
            <person name="Natvig D.O."/>
            <person name="Lalanne C."/>
            <person name="Gautier V."/>
            <person name="Ament-Velasquez S.L."/>
            <person name="Kruys A."/>
            <person name="Hutchinson M.I."/>
            <person name="Powell A.J."/>
            <person name="Barry K."/>
            <person name="Miller A.N."/>
            <person name="Grigoriev I.V."/>
            <person name="Debuchy R."/>
            <person name="Gladieux P."/>
            <person name="Hiltunen Thoren M."/>
            <person name="Johannesson H."/>
        </authorList>
    </citation>
    <scope>NUCLEOTIDE SEQUENCE</scope>
    <source>
        <strain evidence="9">CBS 359.72</strain>
    </source>
</reference>
<dbReference type="Gene3D" id="1.10.630.10">
    <property type="entry name" value="Cytochrome P450"/>
    <property type="match status" value="1"/>
</dbReference>
<dbReference type="EMBL" id="MU857763">
    <property type="protein sequence ID" value="KAK4244025.1"/>
    <property type="molecule type" value="Genomic_DNA"/>
</dbReference>
<dbReference type="PANTHER" id="PTHR24305:SF230">
    <property type="entry name" value="P450, PUTATIVE (EUROFUNG)-RELATED"/>
    <property type="match status" value="1"/>
</dbReference>
<evidence type="ECO:0000313" key="10">
    <source>
        <dbReference type="Proteomes" id="UP001303647"/>
    </source>
</evidence>
<keyword evidence="5 8" id="KW-0560">Oxidoreductase</keyword>
<dbReference type="GO" id="GO:0020037">
    <property type="term" value="F:heme binding"/>
    <property type="evidence" value="ECO:0007669"/>
    <property type="project" value="InterPro"/>
</dbReference>
<dbReference type="InterPro" id="IPR017972">
    <property type="entry name" value="Cyt_P450_CS"/>
</dbReference>
<evidence type="ECO:0000256" key="6">
    <source>
        <dbReference type="ARBA" id="ARBA00023004"/>
    </source>
</evidence>
<sequence length="328" mass="36877">MLLFDLLLEDLPSVLWTLTYAFPLARYGPVVRVGSNHLSYIDPRAWRDVFAKRENPKSRLFYREQLVGKLESPPTERAVRERHEPVILGYVDLLVSKLRFRSERGEAVDVGGWMTAAKYAGLGCVPGVRWVVGCFVGWVSRRSSFSEMKLLMQAKLQHRLNVDEERSDLCEELVNRRHELNLDKNSLESNATLLAAAGSETTASLFGEVRTSFSSATDITIASAARLSYLQACINEGLCRFPPITSNLPRETREGGAFVAGQFVPEGHWHDPFAFRPERWLNKPILKFGEAENIGEKSAGQDRVEVTQVFSVGPRNCVGRNLAYAEMN</sequence>